<keyword evidence="5" id="KW-1185">Reference proteome</keyword>
<reference evidence="4" key="1">
    <citation type="submission" date="2021-02" db="EMBL/GenBank/DDBJ databases">
        <title>Comparative genomics reveals that relaxation of natural selection precedes convergent phenotypic evolution of cavefish.</title>
        <authorList>
            <person name="Peng Z."/>
        </authorList>
    </citation>
    <scope>NUCLEOTIDE SEQUENCE</scope>
    <source>
        <tissue evidence="4">Muscle</tissue>
    </source>
</reference>
<feature type="domain" description="Myb/SANT-like DNA-binding" evidence="3">
    <location>
        <begin position="22"/>
        <end position="109"/>
    </location>
</feature>
<dbReference type="InterPro" id="IPR026095">
    <property type="entry name" value="Myb/SANT-like_DNA-bd_dom_prot"/>
</dbReference>
<evidence type="ECO:0000256" key="1">
    <source>
        <dbReference type="ARBA" id="ARBA00070622"/>
    </source>
</evidence>
<organism evidence="4 5">
    <name type="scientific">Triplophysa rosa</name>
    <name type="common">Cave loach</name>
    <dbReference type="NCBI Taxonomy" id="992332"/>
    <lineage>
        <taxon>Eukaryota</taxon>
        <taxon>Metazoa</taxon>
        <taxon>Chordata</taxon>
        <taxon>Craniata</taxon>
        <taxon>Vertebrata</taxon>
        <taxon>Euteleostomi</taxon>
        <taxon>Actinopterygii</taxon>
        <taxon>Neopterygii</taxon>
        <taxon>Teleostei</taxon>
        <taxon>Ostariophysi</taxon>
        <taxon>Cypriniformes</taxon>
        <taxon>Nemacheilidae</taxon>
        <taxon>Triplophysa</taxon>
    </lineage>
</organism>
<dbReference type="Gene3D" id="1.10.10.60">
    <property type="entry name" value="Homeodomain-like"/>
    <property type="match status" value="1"/>
</dbReference>
<dbReference type="GO" id="GO:0016604">
    <property type="term" value="C:nuclear body"/>
    <property type="evidence" value="ECO:0007669"/>
    <property type="project" value="TreeGrafter"/>
</dbReference>
<feature type="region of interest" description="Disordered" evidence="2">
    <location>
        <begin position="254"/>
        <end position="275"/>
    </location>
</feature>
<dbReference type="EMBL" id="JAFHDT010000001">
    <property type="protein sequence ID" value="KAI7814392.1"/>
    <property type="molecule type" value="Genomic_DNA"/>
</dbReference>
<evidence type="ECO:0000313" key="5">
    <source>
        <dbReference type="Proteomes" id="UP001059041"/>
    </source>
</evidence>
<protein>
    <recommendedName>
        <fullName evidence="1">Myb/SANT-like DNA-binding domain-containing protein 1</fullName>
    </recommendedName>
</protein>
<comment type="caution">
    <text evidence="4">The sequence shown here is derived from an EMBL/GenBank/DDBJ whole genome shotgun (WGS) entry which is preliminary data.</text>
</comment>
<sequence>MTSEDCFSYTLPGSNEKHRRARNWTDSEMKALVYIWEEYVTELKKAKRNAKIYETMAKQLYELTGEQRHREEIKMKITNMTFQYRKMKYTANGGNGTPDWPYYKSIERILSKVPDHCHMSPPNLPTAGPSTSQFESSVPQSAPPSGFLPEYTGSSEDKDNDDEEGLTEDSGSSFETRSQPRNRRRLSHASLRRKKLHILDAMLHEHRKIGRAVEEACHEVRRVMHQQNFLQVQSLQLQERMMNLLEKMIPAVTHPVHSWPNPPATKGLGTPTPES</sequence>
<keyword evidence="4" id="KW-0238">DNA-binding</keyword>
<evidence type="ECO:0000259" key="3">
    <source>
        <dbReference type="Pfam" id="PF13837"/>
    </source>
</evidence>
<dbReference type="InterPro" id="IPR044822">
    <property type="entry name" value="Myb_DNA-bind_4"/>
</dbReference>
<accession>A0A9W8CC57</accession>
<dbReference type="Proteomes" id="UP001059041">
    <property type="component" value="Linkage Group LG1"/>
</dbReference>
<dbReference type="Pfam" id="PF13837">
    <property type="entry name" value="Myb_DNA-bind_4"/>
    <property type="match status" value="1"/>
</dbReference>
<feature type="region of interest" description="Disordered" evidence="2">
    <location>
        <begin position="114"/>
        <end position="189"/>
    </location>
</feature>
<feature type="compositionally biased region" description="Acidic residues" evidence="2">
    <location>
        <begin position="158"/>
        <end position="167"/>
    </location>
</feature>
<dbReference type="FunFam" id="1.10.10.60:FF:000135">
    <property type="entry name" value="Myb/SANT-like DNA-binding domain containing 1"/>
    <property type="match status" value="1"/>
</dbReference>
<proteinExistence type="predicted"/>
<dbReference type="GO" id="GO:0045893">
    <property type="term" value="P:positive regulation of DNA-templated transcription"/>
    <property type="evidence" value="ECO:0007669"/>
    <property type="project" value="TreeGrafter"/>
</dbReference>
<dbReference type="GO" id="GO:0003677">
    <property type="term" value="F:DNA binding"/>
    <property type="evidence" value="ECO:0007669"/>
    <property type="project" value="UniProtKB-KW"/>
</dbReference>
<feature type="compositionally biased region" description="Polar residues" evidence="2">
    <location>
        <begin position="169"/>
        <end position="179"/>
    </location>
</feature>
<dbReference type="AlphaFoldDB" id="A0A9W8CC57"/>
<dbReference type="PANTHER" id="PTHR22666">
    <property type="entry name" value="MYB_SANT-LIKE DNA-BINDING DOMAIN-CONTAINING PROTEIN 1"/>
    <property type="match status" value="1"/>
</dbReference>
<evidence type="ECO:0000313" key="4">
    <source>
        <dbReference type="EMBL" id="KAI7814392.1"/>
    </source>
</evidence>
<feature type="compositionally biased region" description="Basic residues" evidence="2">
    <location>
        <begin position="180"/>
        <end position="189"/>
    </location>
</feature>
<name>A0A9W8CC57_TRIRA</name>
<feature type="compositionally biased region" description="Polar residues" evidence="2">
    <location>
        <begin position="128"/>
        <end position="140"/>
    </location>
</feature>
<evidence type="ECO:0000256" key="2">
    <source>
        <dbReference type="SAM" id="MobiDB-lite"/>
    </source>
</evidence>
<dbReference type="PANTHER" id="PTHR22666:SF3">
    <property type="entry name" value="MYB_SANT-LIKE DNA-BINDING DOMAIN-CONTAINING PROTEIN 1"/>
    <property type="match status" value="1"/>
</dbReference>
<gene>
    <name evidence="4" type="ORF">IRJ41_015105</name>
</gene>